<evidence type="ECO:0000256" key="7">
    <source>
        <dbReference type="ARBA" id="ARBA00023186"/>
    </source>
</evidence>
<comment type="similarity">
    <text evidence="2 12 14">Belongs to the FKBP-type PPIase family. Tig subfamily.</text>
</comment>
<protein>
    <recommendedName>
        <fullName evidence="4 12">Trigger factor</fullName>
        <shortName evidence="12">TF</shortName>
        <ecNumber evidence="3 12">5.2.1.8</ecNumber>
    </recommendedName>
    <alternativeName>
        <fullName evidence="11 12">PPIase</fullName>
    </alternativeName>
</protein>
<dbReference type="InterPro" id="IPR008881">
    <property type="entry name" value="Trigger_fac_ribosome-bd_bac"/>
</dbReference>
<dbReference type="SUPFAM" id="SSF54534">
    <property type="entry name" value="FKBP-like"/>
    <property type="match status" value="1"/>
</dbReference>
<evidence type="ECO:0000256" key="11">
    <source>
        <dbReference type="ARBA" id="ARBA00029986"/>
    </source>
</evidence>
<dbReference type="InterPro" id="IPR005215">
    <property type="entry name" value="Trig_fac"/>
</dbReference>
<proteinExistence type="inferred from homology"/>
<dbReference type="KEGG" id="bomb:GT348_04965"/>
<dbReference type="FunFam" id="3.10.50.40:FF:000001">
    <property type="entry name" value="Trigger factor"/>
    <property type="match status" value="1"/>
</dbReference>
<evidence type="ECO:0000259" key="15">
    <source>
        <dbReference type="PROSITE" id="PS50059"/>
    </source>
</evidence>
<dbReference type="PROSITE" id="PS50059">
    <property type="entry name" value="FKBP_PPIASE"/>
    <property type="match status" value="1"/>
</dbReference>
<keyword evidence="7 12" id="KW-0143">Chaperone</keyword>
<dbReference type="InterPro" id="IPR008880">
    <property type="entry name" value="Trigger_fac_C"/>
</dbReference>
<evidence type="ECO:0000256" key="12">
    <source>
        <dbReference type="HAMAP-Rule" id="MF_00303"/>
    </source>
</evidence>
<dbReference type="GO" id="GO:0005737">
    <property type="term" value="C:cytoplasm"/>
    <property type="evidence" value="ECO:0007669"/>
    <property type="project" value="UniProtKB-SubCell"/>
</dbReference>
<dbReference type="Gene3D" id="3.30.70.1050">
    <property type="entry name" value="Trigger factor ribosome-binding domain"/>
    <property type="match status" value="1"/>
</dbReference>
<keyword evidence="17" id="KW-1185">Reference proteome</keyword>
<keyword evidence="8 12" id="KW-0413">Isomerase</keyword>
<keyword evidence="9 12" id="KW-0131">Cell cycle</keyword>
<gene>
    <name evidence="12" type="primary">tig</name>
    <name evidence="16" type="ORF">GT348_04965</name>
</gene>
<dbReference type="PIRSF" id="PIRSF003095">
    <property type="entry name" value="Trigger_factor"/>
    <property type="match status" value="1"/>
</dbReference>
<evidence type="ECO:0000256" key="5">
    <source>
        <dbReference type="ARBA" id="ARBA00022618"/>
    </source>
</evidence>
<keyword evidence="5 12" id="KW-0132">Cell division</keyword>
<dbReference type="Proteomes" id="UP000463975">
    <property type="component" value="Chromosome"/>
</dbReference>
<evidence type="ECO:0000256" key="1">
    <source>
        <dbReference type="ARBA" id="ARBA00000971"/>
    </source>
</evidence>
<dbReference type="Pfam" id="PF05698">
    <property type="entry name" value="Trigger_C"/>
    <property type="match status" value="1"/>
</dbReference>
<dbReference type="RefSeq" id="WP_160618771.1">
    <property type="nucleotide sequence ID" value="NZ_CP047652.1"/>
</dbReference>
<dbReference type="GO" id="GO:0003755">
    <property type="term" value="F:peptidyl-prolyl cis-trans isomerase activity"/>
    <property type="evidence" value="ECO:0007669"/>
    <property type="project" value="UniProtKB-UniRule"/>
</dbReference>
<dbReference type="GO" id="GO:0043022">
    <property type="term" value="F:ribosome binding"/>
    <property type="evidence" value="ECO:0007669"/>
    <property type="project" value="TreeGrafter"/>
</dbReference>
<evidence type="ECO:0000256" key="9">
    <source>
        <dbReference type="ARBA" id="ARBA00023306"/>
    </source>
</evidence>
<dbReference type="AlphaFoldDB" id="A0A6P1NAK7"/>
<dbReference type="GO" id="GO:0051083">
    <property type="term" value="P:'de novo' cotranslational protein folding"/>
    <property type="evidence" value="ECO:0007669"/>
    <property type="project" value="TreeGrafter"/>
</dbReference>
<sequence>MQVKPTLNEGLKRAFTVVVPSADLQARKDARLKELAKEIRLPGFRPGKVPTTVVKQRYSESVQAEIVEKLVQDSVTNLLEEQKLRPATQPKVDIAKNGGENEDLEFSVEMEILPEFEVPELTGLSLTRLTSKVSDEQIEKSVNEIARRNRKFETLDEKRPAVKGDVLCVDFLGKVDGVPFDGGKADDVNVEIGGEGFIPGFAEQMEGLAPGEERTITVTFPENYQAAELAGKEATFDIKAKELKKAIDPEINDEFAKTLGLESVEQLRKILTEQVEGEYSQLSRMRIKRELLDILADKVDFEVPSSLVDAEFAQIWARIEEERKAGRLDEEEASKDEETLRSDYRKIAERRVRLGLLLAEIGRKQDIQVSREELLGAMQQEIRRFPGQEQMVYEFFSRNPQAVENLRGPILENKVIDYLIELANVTEKEVSPEELADMPEAE</sequence>
<dbReference type="GO" id="GO:0043335">
    <property type="term" value="P:protein unfolding"/>
    <property type="evidence" value="ECO:0007669"/>
    <property type="project" value="TreeGrafter"/>
</dbReference>
<comment type="subcellular location">
    <subcellularLocation>
        <location evidence="12">Cytoplasm</location>
    </subcellularLocation>
    <text evidence="12">About half TF is bound to the ribosome near the polypeptide exit tunnel while the other half is free in the cytoplasm.</text>
</comment>
<dbReference type="InterPro" id="IPR027304">
    <property type="entry name" value="Trigger_fact/SurA_dom_sf"/>
</dbReference>
<dbReference type="EC" id="5.2.1.8" evidence="3 12"/>
<evidence type="ECO:0000256" key="13">
    <source>
        <dbReference type="PROSITE-ProRule" id="PRU00277"/>
    </source>
</evidence>
<dbReference type="NCBIfam" id="TIGR00115">
    <property type="entry name" value="tig"/>
    <property type="match status" value="1"/>
</dbReference>
<dbReference type="Gene3D" id="1.10.3120.10">
    <property type="entry name" value="Trigger factor, C-terminal domain"/>
    <property type="match status" value="1"/>
</dbReference>
<reference evidence="16 17" key="1">
    <citation type="submission" date="2020-01" db="EMBL/GenBank/DDBJ databases">
        <title>Genome sequencing of strain KACC 21507.</title>
        <authorList>
            <person name="Heo J."/>
            <person name="Kim S.-J."/>
            <person name="Kim J.-S."/>
            <person name="Hong S.-B."/>
            <person name="Kwon S.-W."/>
        </authorList>
    </citation>
    <scope>NUCLEOTIDE SEQUENCE [LARGE SCALE GENOMIC DNA]</scope>
    <source>
        <strain evidence="16 17">KACC 21507</strain>
    </source>
</reference>
<keyword evidence="12" id="KW-0963">Cytoplasm</keyword>
<evidence type="ECO:0000256" key="14">
    <source>
        <dbReference type="RuleBase" id="RU003914"/>
    </source>
</evidence>
<dbReference type="GO" id="GO:0044183">
    <property type="term" value="F:protein folding chaperone"/>
    <property type="evidence" value="ECO:0007669"/>
    <property type="project" value="TreeGrafter"/>
</dbReference>
<feature type="domain" description="PPIase FKBP-type" evidence="15">
    <location>
        <begin position="164"/>
        <end position="224"/>
    </location>
</feature>
<dbReference type="Pfam" id="PF00254">
    <property type="entry name" value="FKBP_C"/>
    <property type="match status" value="1"/>
</dbReference>
<dbReference type="GO" id="GO:0015031">
    <property type="term" value="P:protein transport"/>
    <property type="evidence" value="ECO:0007669"/>
    <property type="project" value="UniProtKB-UniRule"/>
</dbReference>
<dbReference type="InterPro" id="IPR046357">
    <property type="entry name" value="PPIase_dom_sf"/>
</dbReference>
<evidence type="ECO:0000256" key="4">
    <source>
        <dbReference type="ARBA" id="ARBA00016902"/>
    </source>
</evidence>
<comment type="catalytic activity">
    <reaction evidence="1 12 13">
        <text>[protein]-peptidylproline (omega=180) = [protein]-peptidylproline (omega=0)</text>
        <dbReference type="Rhea" id="RHEA:16237"/>
        <dbReference type="Rhea" id="RHEA-COMP:10747"/>
        <dbReference type="Rhea" id="RHEA-COMP:10748"/>
        <dbReference type="ChEBI" id="CHEBI:83833"/>
        <dbReference type="ChEBI" id="CHEBI:83834"/>
        <dbReference type="EC" id="5.2.1.8"/>
    </reaction>
</comment>
<dbReference type="PANTHER" id="PTHR30560">
    <property type="entry name" value="TRIGGER FACTOR CHAPERONE AND PEPTIDYL-PROLYL CIS/TRANS ISOMERASE"/>
    <property type="match status" value="1"/>
</dbReference>
<dbReference type="HAMAP" id="MF_00303">
    <property type="entry name" value="Trigger_factor_Tig"/>
    <property type="match status" value="1"/>
</dbReference>
<dbReference type="InterPro" id="IPR037041">
    <property type="entry name" value="Trigger_fac_C_sf"/>
</dbReference>
<evidence type="ECO:0000313" key="16">
    <source>
        <dbReference type="EMBL" id="QHI95695.1"/>
    </source>
</evidence>
<evidence type="ECO:0000256" key="8">
    <source>
        <dbReference type="ARBA" id="ARBA00023235"/>
    </source>
</evidence>
<dbReference type="InterPro" id="IPR001179">
    <property type="entry name" value="PPIase_FKBP_dom"/>
</dbReference>
<keyword evidence="6 12" id="KW-0697">Rotamase</keyword>
<name>A0A6P1NAK7_9PROT</name>
<comment type="domain">
    <text evidence="12">Consists of 3 domains; the N-terminus binds the ribosome, the middle domain has PPIase activity, while the C-terminus has intrinsic chaperone activity on its own.</text>
</comment>
<dbReference type="PANTHER" id="PTHR30560:SF3">
    <property type="entry name" value="TRIGGER FACTOR-LIKE PROTEIN TIG, CHLOROPLASTIC"/>
    <property type="match status" value="1"/>
</dbReference>
<organism evidence="16 17">
    <name type="scientific">Aristophania vespae</name>
    <dbReference type="NCBI Taxonomy" id="2697033"/>
    <lineage>
        <taxon>Bacteria</taxon>
        <taxon>Pseudomonadati</taxon>
        <taxon>Pseudomonadota</taxon>
        <taxon>Alphaproteobacteria</taxon>
        <taxon>Acetobacterales</taxon>
        <taxon>Acetobacteraceae</taxon>
        <taxon>Aristophania</taxon>
    </lineage>
</organism>
<evidence type="ECO:0000256" key="2">
    <source>
        <dbReference type="ARBA" id="ARBA00005464"/>
    </source>
</evidence>
<accession>A0A6P1NAK7</accession>
<evidence type="ECO:0000313" key="17">
    <source>
        <dbReference type="Proteomes" id="UP000463975"/>
    </source>
</evidence>
<evidence type="ECO:0000256" key="6">
    <source>
        <dbReference type="ARBA" id="ARBA00023110"/>
    </source>
</evidence>
<dbReference type="Pfam" id="PF05697">
    <property type="entry name" value="Trigger_N"/>
    <property type="match status" value="1"/>
</dbReference>
<comment type="function">
    <text evidence="10 12">Involved in protein export. Acts as a chaperone by maintaining the newly synthesized protein in an open conformation. Functions as a peptidyl-prolyl cis-trans isomerase.</text>
</comment>
<dbReference type="InterPro" id="IPR036611">
    <property type="entry name" value="Trigger_fac_ribosome-bd_sf"/>
</dbReference>
<dbReference type="SUPFAM" id="SSF109998">
    <property type="entry name" value="Triger factor/SurA peptide-binding domain-like"/>
    <property type="match status" value="1"/>
</dbReference>
<evidence type="ECO:0000256" key="3">
    <source>
        <dbReference type="ARBA" id="ARBA00013194"/>
    </source>
</evidence>
<evidence type="ECO:0000256" key="10">
    <source>
        <dbReference type="ARBA" id="ARBA00024849"/>
    </source>
</evidence>
<dbReference type="EMBL" id="CP047652">
    <property type="protein sequence ID" value="QHI95695.1"/>
    <property type="molecule type" value="Genomic_DNA"/>
</dbReference>
<dbReference type="GO" id="GO:0051301">
    <property type="term" value="P:cell division"/>
    <property type="evidence" value="ECO:0007669"/>
    <property type="project" value="UniProtKB-KW"/>
</dbReference>
<dbReference type="SUPFAM" id="SSF102735">
    <property type="entry name" value="Trigger factor ribosome-binding domain"/>
    <property type="match status" value="1"/>
</dbReference>
<dbReference type="Gene3D" id="3.10.50.40">
    <property type="match status" value="1"/>
</dbReference>